<reference evidence="5" key="1">
    <citation type="submission" date="2020-07" db="EMBL/GenBank/DDBJ databases">
        <title>Vallitalea pronyensis genome.</title>
        <authorList>
            <person name="Postec A."/>
        </authorList>
    </citation>
    <scope>NUCLEOTIDE SEQUENCE</scope>
    <source>
        <strain evidence="5">FatNI3</strain>
    </source>
</reference>
<proteinExistence type="inferred from homology"/>
<dbReference type="AlphaFoldDB" id="A0A8J8MQC7"/>
<dbReference type="Proteomes" id="UP000683246">
    <property type="component" value="Chromosome"/>
</dbReference>
<evidence type="ECO:0000313" key="5">
    <source>
        <dbReference type="EMBL" id="QUI25687.1"/>
    </source>
</evidence>
<evidence type="ECO:0000256" key="1">
    <source>
        <dbReference type="ARBA" id="ARBA00010688"/>
    </source>
</evidence>
<keyword evidence="2" id="KW-0808">Transferase</keyword>
<evidence type="ECO:0000259" key="4">
    <source>
        <dbReference type="Pfam" id="PF00294"/>
    </source>
</evidence>
<dbReference type="EMBL" id="CP058649">
    <property type="protein sequence ID" value="QUI25687.1"/>
    <property type="molecule type" value="Genomic_DNA"/>
</dbReference>
<dbReference type="PANTHER" id="PTHR43085">
    <property type="entry name" value="HEXOKINASE FAMILY MEMBER"/>
    <property type="match status" value="1"/>
</dbReference>
<dbReference type="InterPro" id="IPR050306">
    <property type="entry name" value="PfkB_Carbo_kinase"/>
</dbReference>
<organism evidence="5 6">
    <name type="scientific">Vallitalea pronyensis</name>
    <dbReference type="NCBI Taxonomy" id="1348613"/>
    <lineage>
        <taxon>Bacteria</taxon>
        <taxon>Bacillati</taxon>
        <taxon>Bacillota</taxon>
        <taxon>Clostridia</taxon>
        <taxon>Lachnospirales</taxon>
        <taxon>Vallitaleaceae</taxon>
        <taxon>Vallitalea</taxon>
    </lineage>
</organism>
<dbReference type="InterPro" id="IPR029056">
    <property type="entry name" value="Ribokinase-like"/>
</dbReference>
<dbReference type="PANTHER" id="PTHR43085:SF41">
    <property type="entry name" value="FRUCTOSELYSINE 6-KINASE"/>
    <property type="match status" value="1"/>
</dbReference>
<name>A0A8J8MQC7_9FIRM</name>
<dbReference type="Gene3D" id="3.40.1190.20">
    <property type="match status" value="1"/>
</dbReference>
<dbReference type="Pfam" id="PF00294">
    <property type="entry name" value="PfkB"/>
    <property type="match status" value="1"/>
</dbReference>
<dbReference type="GO" id="GO:0016301">
    <property type="term" value="F:kinase activity"/>
    <property type="evidence" value="ECO:0007669"/>
    <property type="project" value="UniProtKB-KW"/>
</dbReference>
<sequence length="298" mass="32964">MIRVLGLGDNVVDKYIDSKIMYPGGNALNFAVYANMIGIKASYLGIFGDDEAGSHVYQTTKALGITVDHCRYDKGENGYAKVTLEDGDRVFVGSNKGGVSAKHPMVLSDVDLAYISEFDIVHTSCFSYIEKELGKLRKFGKFISMDFSNRYTREYLQACCQHIDCASISCSDMKDHDIIQLMKDMMAYGCKEMVIATRGSRGALVCVGDTFYEQSPCLIEATDTMGAGDSFITAFLTGYISDMKHGVNFRKESGDKGITNIEDYRDLVIKANLYRAAIFSSKVCTCNGAFGFGKRYKE</sequence>
<accession>A0A8J8MQC7</accession>
<evidence type="ECO:0000256" key="2">
    <source>
        <dbReference type="ARBA" id="ARBA00022679"/>
    </source>
</evidence>
<keyword evidence="6" id="KW-1185">Reference proteome</keyword>
<evidence type="ECO:0000256" key="3">
    <source>
        <dbReference type="ARBA" id="ARBA00022777"/>
    </source>
</evidence>
<dbReference type="SUPFAM" id="SSF53613">
    <property type="entry name" value="Ribokinase-like"/>
    <property type="match status" value="1"/>
</dbReference>
<feature type="domain" description="Carbohydrate kinase PfkB" evidence="4">
    <location>
        <begin position="21"/>
        <end position="242"/>
    </location>
</feature>
<keyword evidence="3 5" id="KW-0418">Kinase</keyword>
<dbReference type="InterPro" id="IPR011611">
    <property type="entry name" value="PfkB_dom"/>
</dbReference>
<evidence type="ECO:0000313" key="6">
    <source>
        <dbReference type="Proteomes" id="UP000683246"/>
    </source>
</evidence>
<comment type="similarity">
    <text evidence="1">Belongs to the carbohydrate kinase PfkB family.</text>
</comment>
<dbReference type="KEGG" id="vpy:HZI73_11500"/>
<protein>
    <submittedName>
        <fullName evidence="5">Carbohydrate kinase</fullName>
    </submittedName>
</protein>
<gene>
    <name evidence="5" type="ORF">HZI73_11500</name>
</gene>